<sequence length="326" mass="37958">MNKLNSLCSKANNLTAWKLLLKLKQSSLKEASEYFGLDNAQSSRIISSLEKELDYELLDRSHKPYRLNENFRILEKNLALMVEAHEKILKITQKEEAQTQWLTFSLPANMGRISILNSLLSLEKEIVDLRFMIFTDKTIEDLEDGKVDIAILPYKPEKESVYARPLKRNWSFLTATPVYLKKHGIPKTVKELSRHRLLLRPPLRPQERTHLELKKGRTEAVLDIASSAFFADAISCRELMLDNFGIAVDLDGAFITRELSDGLAVPVLPGWHRDVWDNHICCSKNDSENPVIRLVMKRVEQNFYKSFTENWKFWYKQFKLENPEIY</sequence>
<dbReference type="PANTHER" id="PTHR30537">
    <property type="entry name" value="HTH-TYPE TRANSCRIPTIONAL REGULATOR"/>
    <property type="match status" value="1"/>
</dbReference>
<dbReference type="Gene3D" id="1.10.10.10">
    <property type="entry name" value="Winged helix-like DNA-binding domain superfamily/Winged helix DNA-binding domain"/>
    <property type="match status" value="1"/>
</dbReference>
<dbReference type="PANTHER" id="PTHR30537:SF5">
    <property type="entry name" value="HTH-TYPE TRANSCRIPTIONAL ACTIVATOR TTDR-RELATED"/>
    <property type="match status" value="1"/>
</dbReference>
<feature type="domain" description="LysR substrate-binding" evidence="2">
    <location>
        <begin position="122"/>
        <end position="301"/>
    </location>
</feature>
<accession>A0A5B3FPV1</accession>
<dbReference type="InterPro" id="IPR058163">
    <property type="entry name" value="LysR-type_TF_proteobact-type"/>
</dbReference>
<dbReference type="GO" id="GO:0006351">
    <property type="term" value="P:DNA-templated transcription"/>
    <property type="evidence" value="ECO:0007669"/>
    <property type="project" value="TreeGrafter"/>
</dbReference>
<dbReference type="InterPro" id="IPR005119">
    <property type="entry name" value="LysR_subst-bd"/>
</dbReference>
<dbReference type="AlphaFoldDB" id="A0A5B3FPV1"/>
<dbReference type="Pfam" id="PF03466">
    <property type="entry name" value="LysR_substrate"/>
    <property type="match status" value="1"/>
</dbReference>
<dbReference type="SUPFAM" id="SSF53850">
    <property type="entry name" value="Periplasmic binding protein-like II"/>
    <property type="match status" value="1"/>
</dbReference>
<evidence type="ECO:0000313" key="4">
    <source>
        <dbReference type="Proteomes" id="UP000323567"/>
    </source>
</evidence>
<organism evidence="3 4">
    <name type="scientific">Alistipes shahii</name>
    <dbReference type="NCBI Taxonomy" id="328814"/>
    <lineage>
        <taxon>Bacteria</taxon>
        <taxon>Pseudomonadati</taxon>
        <taxon>Bacteroidota</taxon>
        <taxon>Bacteroidia</taxon>
        <taxon>Bacteroidales</taxon>
        <taxon>Rikenellaceae</taxon>
        <taxon>Alistipes</taxon>
    </lineage>
</organism>
<comment type="similarity">
    <text evidence="1">Belongs to the LysR transcriptional regulatory family.</text>
</comment>
<dbReference type="GO" id="GO:0003700">
    <property type="term" value="F:DNA-binding transcription factor activity"/>
    <property type="evidence" value="ECO:0007669"/>
    <property type="project" value="TreeGrafter"/>
</dbReference>
<name>A0A5B3FPV1_9BACT</name>
<dbReference type="Gene3D" id="3.40.190.290">
    <property type="match status" value="1"/>
</dbReference>
<evidence type="ECO:0000256" key="1">
    <source>
        <dbReference type="ARBA" id="ARBA00009437"/>
    </source>
</evidence>
<dbReference type="InterPro" id="IPR036388">
    <property type="entry name" value="WH-like_DNA-bd_sf"/>
</dbReference>
<gene>
    <name evidence="3" type="ORF">F2Y13_16010</name>
</gene>
<reference evidence="3 4" key="1">
    <citation type="journal article" date="2019" name="Nat. Med.">
        <title>A library of human gut bacterial isolates paired with longitudinal multiomics data enables mechanistic microbiome research.</title>
        <authorList>
            <person name="Poyet M."/>
            <person name="Groussin M."/>
            <person name="Gibbons S.M."/>
            <person name="Avila-Pacheco J."/>
            <person name="Jiang X."/>
            <person name="Kearney S.M."/>
            <person name="Perrotta A.R."/>
            <person name="Berdy B."/>
            <person name="Zhao S."/>
            <person name="Lieberman T.D."/>
            <person name="Swanson P.K."/>
            <person name="Smith M."/>
            <person name="Roesemann S."/>
            <person name="Alexander J.E."/>
            <person name="Rich S.A."/>
            <person name="Livny J."/>
            <person name="Vlamakis H."/>
            <person name="Clish C."/>
            <person name="Bullock K."/>
            <person name="Deik A."/>
            <person name="Scott J."/>
            <person name="Pierce K.A."/>
            <person name="Xavier R.J."/>
            <person name="Alm E.J."/>
        </authorList>
    </citation>
    <scope>NUCLEOTIDE SEQUENCE [LARGE SCALE GENOMIC DNA]</scope>
    <source>
        <strain evidence="3 4">BIOML-A2</strain>
    </source>
</reference>
<dbReference type="EMBL" id="VVXK01000058">
    <property type="protein sequence ID" value="KAA2363413.1"/>
    <property type="molecule type" value="Genomic_DNA"/>
</dbReference>
<dbReference type="Proteomes" id="UP000323567">
    <property type="component" value="Unassembled WGS sequence"/>
</dbReference>
<proteinExistence type="inferred from homology"/>
<dbReference type="GO" id="GO:0043565">
    <property type="term" value="F:sequence-specific DNA binding"/>
    <property type="evidence" value="ECO:0007669"/>
    <property type="project" value="TreeGrafter"/>
</dbReference>
<dbReference type="SUPFAM" id="SSF46785">
    <property type="entry name" value="Winged helix' DNA-binding domain"/>
    <property type="match status" value="1"/>
</dbReference>
<comment type="caution">
    <text evidence="3">The sequence shown here is derived from an EMBL/GenBank/DDBJ whole genome shotgun (WGS) entry which is preliminary data.</text>
</comment>
<evidence type="ECO:0000313" key="3">
    <source>
        <dbReference type="EMBL" id="KAA2363413.1"/>
    </source>
</evidence>
<dbReference type="InterPro" id="IPR036390">
    <property type="entry name" value="WH_DNA-bd_sf"/>
</dbReference>
<evidence type="ECO:0000259" key="2">
    <source>
        <dbReference type="Pfam" id="PF03466"/>
    </source>
</evidence>
<protein>
    <submittedName>
        <fullName evidence="3">LysR family transcriptional regulator</fullName>
    </submittedName>
</protein>